<accession>A0A4Q0NRQ1</accession>
<evidence type="ECO:0008006" key="3">
    <source>
        <dbReference type="Google" id="ProtNLM"/>
    </source>
</evidence>
<comment type="caution">
    <text evidence="1">The sequence shown here is derived from an EMBL/GenBank/DDBJ whole genome shotgun (WGS) entry which is preliminary data.</text>
</comment>
<organism evidence="1 2">
    <name type="scientific">Leeuwenhoekiella aestuarii</name>
    <dbReference type="NCBI Taxonomy" id="2249426"/>
    <lineage>
        <taxon>Bacteria</taxon>
        <taxon>Pseudomonadati</taxon>
        <taxon>Bacteroidota</taxon>
        <taxon>Flavobacteriia</taxon>
        <taxon>Flavobacteriales</taxon>
        <taxon>Flavobacteriaceae</taxon>
        <taxon>Leeuwenhoekiella</taxon>
    </lineage>
</organism>
<evidence type="ECO:0000313" key="1">
    <source>
        <dbReference type="EMBL" id="RXG13310.1"/>
    </source>
</evidence>
<dbReference type="Proteomes" id="UP000289821">
    <property type="component" value="Unassembled WGS sequence"/>
</dbReference>
<dbReference type="NCBIfam" id="NF041418">
    <property type="entry name" value="MbpA"/>
    <property type="match status" value="1"/>
</dbReference>
<evidence type="ECO:0000313" key="2">
    <source>
        <dbReference type="Proteomes" id="UP000289821"/>
    </source>
</evidence>
<gene>
    <name evidence="1" type="ORF">DSM04_105288</name>
</gene>
<dbReference type="Pfam" id="PF21983">
    <property type="entry name" value="NikA-like"/>
    <property type="match status" value="1"/>
</dbReference>
<keyword evidence="2" id="KW-1185">Reference proteome</keyword>
<protein>
    <recommendedName>
        <fullName evidence="3">Mobilization protein</fullName>
    </recommendedName>
</protein>
<dbReference type="AlphaFoldDB" id="A0A4Q0NRQ1"/>
<dbReference type="InterPro" id="IPR053842">
    <property type="entry name" value="NikA-like"/>
</dbReference>
<sequence>MCGCGHNLALRPMVAKKKTNTMKRVLIKFRCSVYEKKLLQVKAKAAGLSLSAFCRKCLMDQQITERMSEEHITTYKMLVKYHNNFKRIGNMYKKGNPKLSEEVNLVAEEIKKHLKSIIP</sequence>
<name>A0A4Q0NRQ1_9FLAO</name>
<dbReference type="InterPro" id="IPR049793">
    <property type="entry name" value="MbpA-like"/>
</dbReference>
<reference evidence="1 2" key="1">
    <citation type="submission" date="2018-07" db="EMBL/GenBank/DDBJ databases">
        <title>Leeuwenhoekiella genomics.</title>
        <authorList>
            <person name="Tahon G."/>
            <person name="Willems A."/>
        </authorList>
    </citation>
    <scope>NUCLEOTIDE SEQUENCE [LARGE SCALE GENOMIC DNA]</scope>
    <source>
        <strain evidence="1 2">R-50232</strain>
    </source>
</reference>
<proteinExistence type="predicted"/>
<dbReference type="EMBL" id="QOVI01000005">
    <property type="protein sequence ID" value="RXG13310.1"/>
    <property type="molecule type" value="Genomic_DNA"/>
</dbReference>